<comment type="caution">
    <text evidence="2">The sequence shown here is derived from an EMBL/GenBank/DDBJ whole genome shotgun (WGS) entry which is preliminary data.</text>
</comment>
<evidence type="ECO:0000256" key="1">
    <source>
        <dbReference type="SAM" id="MobiDB-lite"/>
    </source>
</evidence>
<accession>A0A074RLK2</accession>
<feature type="region of interest" description="Disordered" evidence="1">
    <location>
        <begin position="32"/>
        <end position="61"/>
    </location>
</feature>
<feature type="non-terminal residue" evidence="2">
    <location>
        <position position="219"/>
    </location>
</feature>
<dbReference type="EMBL" id="AZST01001629">
    <property type="protein sequence ID" value="KEP45618.1"/>
    <property type="molecule type" value="Genomic_DNA"/>
</dbReference>
<feature type="region of interest" description="Disordered" evidence="1">
    <location>
        <begin position="197"/>
        <end position="219"/>
    </location>
</feature>
<dbReference type="HOGENOM" id="CLU_1264287_0_0_1"/>
<name>A0A074RLK2_9AGAM</name>
<dbReference type="AlphaFoldDB" id="A0A074RLK2"/>
<proteinExistence type="predicted"/>
<gene>
    <name evidence="2" type="ORF">V565_255240</name>
</gene>
<protein>
    <submittedName>
        <fullName evidence="2">Uncharacterized protein</fullName>
    </submittedName>
</protein>
<dbReference type="Proteomes" id="UP000027456">
    <property type="component" value="Unassembled WGS sequence"/>
</dbReference>
<feature type="compositionally biased region" description="Low complexity" evidence="1">
    <location>
        <begin position="32"/>
        <end position="48"/>
    </location>
</feature>
<evidence type="ECO:0000313" key="3">
    <source>
        <dbReference type="Proteomes" id="UP000027456"/>
    </source>
</evidence>
<organism evidence="2 3">
    <name type="scientific">Rhizoctonia solani 123E</name>
    <dbReference type="NCBI Taxonomy" id="1423351"/>
    <lineage>
        <taxon>Eukaryota</taxon>
        <taxon>Fungi</taxon>
        <taxon>Dikarya</taxon>
        <taxon>Basidiomycota</taxon>
        <taxon>Agaricomycotina</taxon>
        <taxon>Agaricomycetes</taxon>
        <taxon>Cantharellales</taxon>
        <taxon>Ceratobasidiaceae</taxon>
        <taxon>Rhizoctonia</taxon>
    </lineage>
</organism>
<keyword evidence="3" id="KW-1185">Reference proteome</keyword>
<reference evidence="2 3" key="1">
    <citation type="submission" date="2013-12" db="EMBL/GenBank/DDBJ databases">
        <authorList>
            <person name="Cubeta M."/>
            <person name="Pakala S."/>
            <person name="Fedorova N."/>
            <person name="Thomas E."/>
            <person name="Dean R."/>
            <person name="Jabaji S."/>
            <person name="Neate S."/>
            <person name="Toda T."/>
            <person name="Tavantzis S."/>
            <person name="Vilgalys R."/>
            <person name="Bharathan N."/>
            <person name="Pakala S."/>
            <person name="Losada L.S."/>
            <person name="Zafar N."/>
            <person name="Nierman W."/>
        </authorList>
    </citation>
    <scope>NUCLEOTIDE SEQUENCE [LARGE SCALE GENOMIC DNA]</scope>
    <source>
        <strain evidence="2 3">123E</strain>
    </source>
</reference>
<sequence length="219" mass="23577">MLSAATQATQATHALSAKSAFESLSSESERSVNIQASSLSSQSRLIDSPQTRDFPDEQTPVRETRLYEIHTLASNISLRTTDKLTNQDNSISDWLGTSSHILVKESDILHNPGNELVSATSNTPLARASTHLCYADLPQEVPAEPPPDQFVHSYDTPTIVSSSGTDDLDSPVKDNDIFISSQLDTPLMMPIEDSNTAQNSANTLAPTTSVATHTTPALL</sequence>
<evidence type="ECO:0000313" key="2">
    <source>
        <dbReference type="EMBL" id="KEP45618.1"/>
    </source>
</evidence>